<reference evidence="3" key="1">
    <citation type="journal article" date="2020" name="Stud. Mycol.">
        <title>101 Dothideomycetes genomes: a test case for predicting lifestyles and emergence of pathogens.</title>
        <authorList>
            <person name="Haridas S."/>
            <person name="Albert R."/>
            <person name="Binder M."/>
            <person name="Bloem J."/>
            <person name="Labutti K."/>
            <person name="Salamov A."/>
            <person name="Andreopoulos B."/>
            <person name="Baker S."/>
            <person name="Barry K."/>
            <person name="Bills G."/>
            <person name="Bluhm B."/>
            <person name="Cannon C."/>
            <person name="Castanera R."/>
            <person name="Culley D."/>
            <person name="Daum C."/>
            <person name="Ezra D."/>
            <person name="Gonzalez J."/>
            <person name="Henrissat B."/>
            <person name="Kuo A."/>
            <person name="Liang C."/>
            <person name="Lipzen A."/>
            <person name="Lutzoni F."/>
            <person name="Magnuson J."/>
            <person name="Mondo S."/>
            <person name="Nolan M."/>
            <person name="Ohm R."/>
            <person name="Pangilinan J."/>
            <person name="Park H.-J."/>
            <person name="Ramirez L."/>
            <person name="Alfaro M."/>
            <person name="Sun H."/>
            <person name="Tritt A."/>
            <person name="Yoshinaga Y."/>
            <person name="Zwiers L.-H."/>
            <person name="Turgeon B."/>
            <person name="Goodwin S."/>
            <person name="Spatafora J."/>
            <person name="Crous P."/>
            <person name="Grigoriev I."/>
        </authorList>
    </citation>
    <scope>NUCLEOTIDE SEQUENCE</scope>
    <source>
        <strain evidence="3">CBS 121739</strain>
    </source>
</reference>
<evidence type="ECO:0000256" key="1">
    <source>
        <dbReference type="SAM" id="MobiDB-lite"/>
    </source>
</evidence>
<dbReference type="AlphaFoldDB" id="A0A6A6W8K8"/>
<evidence type="ECO:0000313" key="3">
    <source>
        <dbReference type="EMBL" id="KAF2758885.1"/>
    </source>
</evidence>
<feature type="region of interest" description="Disordered" evidence="1">
    <location>
        <begin position="653"/>
        <end position="673"/>
    </location>
</feature>
<name>A0A6A6W8K8_9PEZI</name>
<dbReference type="EMBL" id="ML996570">
    <property type="protein sequence ID" value="KAF2758885.1"/>
    <property type="molecule type" value="Genomic_DNA"/>
</dbReference>
<keyword evidence="4" id="KW-1185">Reference proteome</keyword>
<dbReference type="Proteomes" id="UP000799437">
    <property type="component" value="Unassembled WGS sequence"/>
</dbReference>
<proteinExistence type="predicted"/>
<feature type="transmembrane region" description="Helical" evidence="2">
    <location>
        <begin position="683"/>
        <end position="705"/>
    </location>
</feature>
<keyword evidence="2" id="KW-0812">Transmembrane</keyword>
<keyword evidence="2" id="KW-0472">Membrane</keyword>
<feature type="transmembrane region" description="Helical" evidence="2">
    <location>
        <begin position="601"/>
        <end position="626"/>
    </location>
</feature>
<evidence type="ECO:0000313" key="4">
    <source>
        <dbReference type="Proteomes" id="UP000799437"/>
    </source>
</evidence>
<feature type="transmembrane region" description="Helical" evidence="2">
    <location>
        <begin position="488"/>
        <end position="509"/>
    </location>
</feature>
<dbReference type="GeneID" id="54487871"/>
<accession>A0A6A6W8K8</accession>
<organism evidence="3 4">
    <name type="scientific">Pseudovirgaria hyperparasitica</name>
    <dbReference type="NCBI Taxonomy" id="470096"/>
    <lineage>
        <taxon>Eukaryota</taxon>
        <taxon>Fungi</taxon>
        <taxon>Dikarya</taxon>
        <taxon>Ascomycota</taxon>
        <taxon>Pezizomycotina</taxon>
        <taxon>Dothideomycetes</taxon>
        <taxon>Dothideomycetes incertae sedis</taxon>
        <taxon>Acrospermales</taxon>
        <taxon>Acrospermaceae</taxon>
        <taxon>Pseudovirgaria</taxon>
    </lineage>
</organism>
<dbReference type="OrthoDB" id="3525430at2759"/>
<protein>
    <submittedName>
        <fullName evidence="3">Uncharacterized protein</fullName>
    </submittedName>
</protein>
<sequence length="724" mass="80549">MRAEPAAILSALLRPHAGYYREGFSTDGVDSNNAVVPTGYGGTVDFLNAVPIASVEPDVEVTYDDWVHPEDLPPMPQCVAEQDQSSLLNIMSKCTSKRCTKRVGFCWRHQWLTDTHCLGTELSPQLFSQYFDYCSRSVLAKAQLYQWVQKITGRSWLVDVGDTTDVLELSPSSLEKGFANVKITNRAPSCLTDATSASSSERFGHVFTSCRFTDSTRHTGNVERPWEYNEGMNALLSLDTEIAGYDLTGGSISNGDYFDIKCFCSTYGLDLQSTTCSGLDTTREYLWMNAICGPTSLPDNWKDSLMTTDYAYIPVEDWNWPSCVTDMPVAITERPLQCETDACEVDPDGYCETTPSIDRACFCQGISYDSCGGSCHIFETRIEYLEWLNTTCGLLPDWNGLPDDWHQLIIPTSLDMMPWKWTVKSLQNSSSGPSAPDRQDEQCASNAWKLGSFILINMATLLATIVSQKRGRNDMPYDILSTNNSQSWFLRGLLLTGLSLCAMELNAYLVTSTAGYEAVPVIGLMLLWCTMPRLTWITTFMAWKRPLEAMECSIAKAALLMELVLQALASKYMLKTLTYGVEHGFYTNGSGRLPGSTSTQAMYAGALLWVVVATSTIFVLLVSLHLHLRSHSMERASTSGNLEQEPLLSHHEANSDTTYSTIPKDASDLPQEKGLTPQEKNTIMIWSGFASVVMLFLWVAQWLFWAGFIGLALTEYVTTLNHES</sequence>
<gene>
    <name evidence="3" type="ORF">EJ05DRAFT_499318</name>
</gene>
<keyword evidence="2" id="KW-1133">Transmembrane helix</keyword>
<evidence type="ECO:0000256" key="2">
    <source>
        <dbReference type="SAM" id="Phobius"/>
    </source>
</evidence>
<dbReference type="RefSeq" id="XP_033601336.1">
    <property type="nucleotide sequence ID" value="XM_033746817.1"/>
</dbReference>
<feature type="transmembrane region" description="Helical" evidence="2">
    <location>
        <begin position="521"/>
        <end position="542"/>
    </location>
</feature>